<name>A0ABU1LZT0_9BURK</name>
<dbReference type="InterPro" id="IPR022742">
    <property type="entry name" value="Hydrolase_4"/>
</dbReference>
<dbReference type="RefSeq" id="WP_310126105.1">
    <property type="nucleotide sequence ID" value="NZ_JAVDRP010000017.1"/>
</dbReference>
<reference evidence="2 3" key="1">
    <citation type="submission" date="2023-07" db="EMBL/GenBank/DDBJ databases">
        <title>Sorghum-associated microbial communities from plants grown in Nebraska, USA.</title>
        <authorList>
            <person name="Schachtman D."/>
        </authorList>
    </citation>
    <scope>NUCLEOTIDE SEQUENCE [LARGE SCALE GENOMIC DNA]</scope>
    <source>
        <strain evidence="2 3">DS1316</strain>
    </source>
</reference>
<dbReference type="PANTHER" id="PTHR11614">
    <property type="entry name" value="PHOSPHOLIPASE-RELATED"/>
    <property type="match status" value="1"/>
</dbReference>
<comment type="caution">
    <text evidence="2">The sequence shown here is derived from an EMBL/GenBank/DDBJ whole genome shotgun (WGS) entry which is preliminary data.</text>
</comment>
<keyword evidence="3" id="KW-1185">Reference proteome</keyword>
<accession>A0ABU1LZT0</accession>
<dbReference type="EMBL" id="JAVDRP010000017">
    <property type="protein sequence ID" value="MDR6412269.1"/>
    <property type="molecule type" value="Genomic_DNA"/>
</dbReference>
<sequence length="277" mass="29209">MKASSVTPFRTAAKLLTLAGAAALLAAVALAAMIAFGSSFLPPPLRDADAPFRKVDFHDLPPLQSFRARDGAALAYRVYPGHGNRAVVMLHGAAGSSFMLHALARAVQASGFTVYVPDLRGHGASGVNGDIAYNGQLQDDVADFARFVHRAQPGASLSLLGHSAGGGLALRFAGGPDGALFGRYVLLSPMLARNAPTVRPGVGGFAKPFKARYVGLTILDRFGVHGFESQPVLAFAVPAAPGNMMTPLYLYRLSENFTQDAHYLDDLRHIARPAELS</sequence>
<evidence type="ECO:0000259" key="1">
    <source>
        <dbReference type="Pfam" id="PF12146"/>
    </source>
</evidence>
<dbReference type="InterPro" id="IPR000073">
    <property type="entry name" value="AB_hydrolase_1"/>
</dbReference>
<dbReference type="Proteomes" id="UP001264340">
    <property type="component" value="Unassembled WGS sequence"/>
</dbReference>
<gene>
    <name evidence="2" type="ORF">J2804_005704</name>
</gene>
<evidence type="ECO:0000313" key="2">
    <source>
        <dbReference type="EMBL" id="MDR6412269.1"/>
    </source>
</evidence>
<dbReference type="SUPFAM" id="SSF53474">
    <property type="entry name" value="alpha/beta-Hydrolases"/>
    <property type="match status" value="1"/>
</dbReference>
<dbReference type="InterPro" id="IPR051044">
    <property type="entry name" value="MAG_DAG_Lipase"/>
</dbReference>
<dbReference type="InterPro" id="IPR029058">
    <property type="entry name" value="AB_hydrolase_fold"/>
</dbReference>
<evidence type="ECO:0000313" key="3">
    <source>
        <dbReference type="Proteomes" id="UP001264340"/>
    </source>
</evidence>
<protein>
    <submittedName>
        <fullName evidence="2">Pimeloyl-ACP methyl ester carboxylesterase</fullName>
    </submittedName>
</protein>
<feature type="domain" description="Serine aminopeptidase S33" evidence="1">
    <location>
        <begin position="85"/>
        <end position="207"/>
    </location>
</feature>
<dbReference type="PRINTS" id="PR00111">
    <property type="entry name" value="ABHYDROLASE"/>
</dbReference>
<dbReference type="Pfam" id="PF12146">
    <property type="entry name" value="Hydrolase_4"/>
    <property type="match status" value="1"/>
</dbReference>
<organism evidence="2 3">
    <name type="scientific">Paraburkholderia terricola</name>
    <dbReference type="NCBI Taxonomy" id="169427"/>
    <lineage>
        <taxon>Bacteria</taxon>
        <taxon>Pseudomonadati</taxon>
        <taxon>Pseudomonadota</taxon>
        <taxon>Betaproteobacteria</taxon>
        <taxon>Burkholderiales</taxon>
        <taxon>Burkholderiaceae</taxon>
        <taxon>Paraburkholderia</taxon>
    </lineage>
</organism>
<dbReference type="Gene3D" id="3.40.50.1820">
    <property type="entry name" value="alpha/beta hydrolase"/>
    <property type="match status" value="1"/>
</dbReference>
<proteinExistence type="predicted"/>